<dbReference type="GO" id="GO:0006313">
    <property type="term" value="P:DNA transposition"/>
    <property type="evidence" value="ECO:0007669"/>
    <property type="project" value="InterPro"/>
</dbReference>
<dbReference type="GO" id="GO:0003677">
    <property type="term" value="F:DNA binding"/>
    <property type="evidence" value="ECO:0007669"/>
    <property type="project" value="InterPro"/>
</dbReference>
<reference evidence="3 6" key="1">
    <citation type="submission" date="2021-07" db="EMBL/GenBank/DDBJ databases">
        <title>Prevalence and characterization of methicillin-resistant Macrococcus spp. in food producing animals and meat in Switzerland in 2019.</title>
        <authorList>
            <person name="Keller J.E."/>
            <person name="Schwendener S."/>
            <person name="Neuenschwander J."/>
            <person name="Overesch G."/>
            <person name="Perreten V."/>
        </authorList>
    </citation>
    <scope>NUCLEOTIDE SEQUENCE [LARGE SCALE GENOMIC DNA]</scope>
    <source>
        <strain evidence="3 6">19Msa0936</strain>
    </source>
</reference>
<dbReference type="PANTHER" id="PTHR33055:SF13">
    <property type="entry name" value="TRANSPOSASE"/>
    <property type="match status" value="1"/>
</dbReference>
<dbReference type="Pfam" id="PF02371">
    <property type="entry name" value="Transposase_20"/>
    <property type="match status" value="1"/>
</dbReference>
<feature type="domain" description="Transposase IS110-like N-terminal" evidence="1">
    <location>
        <begin position="18"/>
        <end position="148"/>
    </location>
</feature>
<dbReference type="GO" id="GO:0004803">
    <property type="term" value="F:transposase activity"/>
    <property type="evidence" value="ECO:0007669"/>
    <property type="project" value="InterPro"/>
</dbReference>
<dbReference type="EMBL" id="CP079981">
    <property type="protein sequence ID" value="QYA43511.1"/>
    <property type="molecule type" value="Genomic_DNA"/>
</dbReference>
<evidence type="ECO:0000259" key="2">
    <source>
        <dbReference type="Pfam" id="PF02371"/>
    </source>
</evidence>
<sequence length="392" mass="45940">MGKGKSYVAHYCNNEFKKEFELIHNKDGFDALNEYIKGYAGVYFLFESTGIYSKVIQRFCKENHIPHCMINPLEAKFLTTTLRTWKTDKSDAHKLALLAKNFNKRPSKNLSKDIYIKVRELTRWYEELNDQQSYLKISIIQILDMSFPEIQRLFKSRYSKFALEIVKRFPHPSYVKNINIPDLINIIGACTDKNISLQRKEKYAEMLISFANESYPALSENSFYIEKLIALVNDLMLLMKRQEKIKQSLMELSKELEEFKILTSIPGIGDLTAMLIIGELGDIRSFSSHKELNAYIGIDIKRYQSGKTQYKDKINKRGNRRARALFYIVIMNIIRGKRHYSNHLVDYYYKLRKQPNGKGHKTAVIACVNKLLKTIQYLVVNNKEYDYQMSPH</sequence>
<gene>
    <name evidence="3" type="ORF">KYI11_02405</name>
    <name evidence="4" type="ORF">KYI11_03495</name>
    <name evidence="5" type="ORF">KYI11_07340</name>
</gene>
<evidence type="ECO:0000313" key="3">
    <source>
        <dbReference type="EMBL" id="QYA43511.1"/>
    </source>
</evidence>
<dbReference type="PANTHER" id="PTHR33055">
    <property type="entry name" value="TRANSPOSASE FOR INSERTION SEQUENCE ELEMENT IS1111A"/>
    <property type="match status" value="1"/>
</dbReference>
<evidence type="ECO:0000313" key="4">
    <source>
        <dbReference type="EMBL" id="QYA43521.1"/>
    </source>
</evidence>
<dbReference type="AlphaFoldDB" id="A0AAE7Q1E9"/>
<dbReference type="Proteomes" id="UP000826802">
    <property type="component" value="Chromosome"/>
</dbReference>
<name>A0AAE7Q1E9_9STAP</name>
<evidence type="ECO:0000259" key="1">
    <source>
        <dbReference type="Pfam" id="PF01548"/>
    </source>
</evidence>
<dbReference type="EMBL" id="CP079981">
    <property type="protein sequence ID" value="QYA43584.1"/>
    <property type="molecule type" value="Genomic_DNA"/>
</dbReference>
<dbReference type="InterPro" id="IPR047650">
    <property type="entry name" value="Transpos_IS110"/>
</dbReference>
<protein>
    <submittedName>
        <fullName evidence="3">IS110 family transposase</fullName>
    </submittedName>
</protein>
<organism evidence="3 6">
    <name type="scientific">Macrococcoides bohemicum</name>
    <dbReference type="NCBI Taxonomy" id="1903056"/>
    <lineage>
        <taxon>Bacteria</taxon>
        <taxon>Bacillati</taxon>
        <taxon>Bacillota</taxon>
        <taxon>Bacilli</taxon>
        <taxon>Bacillales</taxon>
        <taxon>Staphylococcaceae</taxon>
        <taxon>Macrococcoides</taxon>
    </lineage>
</organism>
<keyword evidence="6" id="KW-1185">Reference proteome</keyword>
<accession>A0AAE7Q1E9</accession>
<dbReference type="NCBIfam" id="NF033542">
    <property type="entry name" value="transpos_IS110"/>
    <property type="match status" value="1"/>
</dbReference>
<proteinExistence type="predicted"/>
<evidence type="ECO:0000313" key="6">
    <source>
        <dbReference type="Proteomes" id="UP000826802"/>
    </source>
</evidence>
<dbReference type="InterPro" id="IPR003346">
    <property type="entry name" value="Transposase_20"/>
</dbReference>
<dbReference type="InterPro" id="IPR002525">
    <property type="entry name" value="Transp_IS110-like_N"/>
</dbReference>
<evidence type="ECO:0000313" key="5">
    <source>
        <dbReference type="EMBL" id="QYA43584.1"/>
    </source>
</evidence>
<feature type="domain" description="Transposase IS116/IS110/IS902 C-terminal" evidence="2">
    <location>
        <begin position="260"/>
        <end position="337"/>
    </location>
</feature>
<dbReference type="Pfam" id="PF01548">
    <property type="entry name" value="DEDD_Tnp_IS110"/>
    <property type="match status" value="1"/>
</dbReference>
<dbReference type="EMBL" id="CP079981">
    <property type="protein sequence ID" value="QYA43521.1"/>
    <property type="molecule type" value="Genomic_DNA"/>
</dbReference>